<reference evidence="3 4" key="1">
    <citation type="submission" date="2019-03" db="EMBL/GenBank/DDBJ databases">
        <title>Genomic Encyclopedia of Archaeal and Bacterial Type Strains, Phase II (KMG-II): from individual species to whole genera.</title>
        <authorList>
            <person name="Goeker M."/>
        </authorList>
    </citation>
    <scope>NUCLEOTIDE SEQUENCE [LARGE SCALE GENOMIC DNA]</scope>
    <source>
        <strain evidence="3 4">DSM 28135</strain>
    </source>
</reference>
<dbReference type="Gene3D" id="3.40.50.12370">
    <property type="match status" value="1"/>
</dbReference>
<dbReference type="PANTHER" id="PTHR46268">
    <property type="entry name" value="STRESS RESPONSE PROTEIN NHAX"/>
    <property type="match status" value="1"/>
</dbReference>
<proteinExistence type="inferred from homology"/>
<comment type="similarity">
    <text evidence="1">Belongs to the universal stress protein A family.</text>
</comment>
<evidence type="ECO:0000313" key="4">
    <source>
        <dbReference type="Proteomes" id="UP000294689"/>
    </source>
</evidence>
<dbReference type="InterPro" id="IPR006016">
    <property type="entry name" value="UspA"/>
</dbReference>
<evidence type="ECO:0000256" key="1">
    <source>
        <dbReference type="ARBA" id="ARBA00008791"/>
    </source>
</evidence>
<name>A0A4R7PZB8_9FLAO</name>
<feature type="domain" description="UspA" evidence="2">
    <location>
        <begin position="1"/>
        <end position="146"/>
    </location>
</feature>
<dbReference type="Proteomes" id="UP000294689">
    <property type="component" value="Unassembled WGS sequence"/>
</dbReference>
<protein>
    <submittedName>
        <fullName evidence="3">Nucleotide-binding universal stress UspA family protein</fullName>
    </submittedName>
</protein>
<keyword evidence="4" id="KW-1185">Reference proteome</keyword>
<dbReference type="RefSeq" id="WP_133757548.1">
    <property type="nucleotide sequence ID" value="NZ_SOBW01000008.1"/>
</dbReference>
<sequence>MRSILIPTDFSDNAMNAVRYALELFKYERYDFYIMHAYEDTIYKETTNLTRENIGKVTKEVADRSAAELDRILKEINTFSPNPRHKYHTISSHNILIDEADKIVDEKNIDLIVMGTRGKSNDRKITFGSQTLQVLKYVQCPVLAIPEKQRYTQPKHILFPTNYLIPYKRRELKLLCDMVAPYRSIIDVVYISKIKKLSLRQEDNQLFMKEALCKNEINFKTIDSKDVVASIEQYVNEHPIDMLVMVNTRESFLESFLYPSRVDQLSLKLNVPFLAMQNIKRDG</sequence>
<gene>
    <name evidence="3" type="ORF">BXY82_1494</name>
</gene>
<comment type="caution">
    <text evidence="3">The sequence shown here is derived from an EMBL/GenBank/DDBJ whole genome shotgun (WGS) entry which is preliminary data.</text>
</comment>
<dbReference type="PANTHER" id="PTHR46268:SF6">
    <property type="entry name" value="UNIVERSAL STRESS PROTEIN UP12"/>
    <property type="match status" value="1"/>
</dbReference>
<dbReference type="PRINTS" id="PR01438">
    <property type="entry name" value="UNVRSLSTRESS"/>
</dbReference>
<organism evidence="3 4">
    <name type="scientific">Gelidibacter sediminis</name>
    <dbReference type="NCBI Taxonomy" id="1608710"/>
    <lineage>
        <taxon>Bacteria</taxon>
        <taxon>Pseudomonadati</taxon>
        <taxon>Bacteroidota</taxon>
        <taxon>Flavobacteriia</taxon>
        <taxon>Flavobacteriales</taxon>
        <taxon>Flavobacteriaceae</taxon>
        <taxon>Gelidibacter</taxon>
    </lineage>
</organism>
<dbReference type="CDD" id="cd00293">
    <property type="entry name" value="USP-like"/>
    <property type="match status" value="1"/>
</dbReference>
<dbReference type="SUPFAM" id="SSF52402">
    <property type="entry name" value="Adenine nucleotide alpha hydrolases-like"/>
    <property type="match status" value="2"/>
</dbReference>
<dbReference type="Pfam" id="PF00582">
    <property type="entry name" value="Usp"/>
    <property type="match status" value="1"/>
</dbReference>
<dbReference type="AlphaFoldDB" id="A0A4R7PZB8"/>
<evidence type="ECO:0000259" key="2">
    <source>
        <dbReference type="Pfam" id="PF00582"/>
    </source>
</evidence>
<dbReference type="EMBL" id="SOBW01000008">
    <property type="protein sequence ID" value="TDU39470.1"/>
    <property type="molecule type" value="Genomic_DNA"/>
</dbReference>
<dbReference type="InterPro" id="IPR006015">
    <property type="entry name" value="Universal_stress_UspA"/>
</dbReference>
<dbReference type="OrthoDB" id="9788959at2"/>
<evidence type="ECO:0000313" key="3">
    <source>
        <dbReference type="EMBL" id="TDU39470.1"/>
    </source>
</evidence>
<accession>A0A4R7PZB8</accession>